<feature type="compositionally biased region" description="Basic and acidic residues" evidence="1">
    <location>
        <begin position="53"/>
        <end position="100"/>
    </location>
</feature>
<feature type="compositionally biased region" description="Basic and acidic residues" evidence="1">
    <location>
        <begin position="17"/>
        <end position="38"/>
    </location>
</feature>
<keyword evidence="3" id="KW-1185">Reference proteome</keyword>
<accession>A0ABZ0WT02</accession>
<reference evidence="2 3" key="1">
    <citation type="submission" date="2023-12" db="EMBL/GenBank/DDBJ databases">
        <title>Genome sequencing and assembly of bacterial species from a model synthetic community.</title>
        <authorList>
            <person name="Hogle S.L."/>
        </authorList>
    </citation>
    <scope>NUCLEOTIDE SEQUENCE [LARGE SCALE GENOMIC DNA]</scope>
    <source>
        <strain evidence="2 3">HAMBI 2494</strain>
    </source>
</reference>
<name>A0ABZ0WT02_9BURK</name>
<feature type="region of interest" description="Disordered" evidence="1">
    <location>
        <begin position="1"/>
        <end position="100"/>
    </location>
</feature>
<evidence type="ECO:0000313" key="3">
    <source>
        <dbReference type="Proteomes" id="UP001325479"/>
    </source>
</evidence>
<organism evidence="2 3">
    <name type="scientific">Paraburkholderia kururiensis</name>
    <dbReference type="NCBI Taxonomy" id="984307"/>
    <lineage>
        <taxon>Bacteria</taxon>
        <taxon>Pseudomonadati</taxon>
        <taxon>Pseudomonadota</taxon>
        <taxon>Betaproteobacteria</taxon>
        <taxon>Burkholderiales</taxon>
        <taxon>Burkholderiaceae</taxon>
        <taxon>Paraburkholderia</taxon>
    </lineage>
</organism>
<evidence type="ECO:0000256" key="1">
    <source>
        <dbReference type="SAM" id="MobiDB-lite"/>
    </source>
</evidence>
<gene>
    <name evidence="2" type="ORF">U0042_13075</name>
</gene>
<proteinExistence type="predicted"/>
<dbReference type="Proteomes" id="UP001325479">
    <property type="component" value="Chromosome"/>
</dbReference>
<protein>
    <submittedName>
        <fullName evidence="2">Uncharacterized protein</fullName>
    </submittedName>
</protein>
<sequence>MTSPKQPADLPRAAHKTSPEPHTTDQPPRPDTEPKTPVRDALSPPGHAPGGGEIDRVPDEAADKVAPRDPRETQARDPGSKPWPDELDRPDAAGDRPRPL</sequence>
<dbReference type="EMBL" id="CP139965">
    <property type="protein sequence ID" value="WQD80528.1"/>
    <property type="molecule type" value="Genomic_DNA"/>
</dbReference>
<dbReference type="RefSeq" id="WP_114811132.1">
    <property type="nucleotide sequence ID" value="NZ_CP139965.1"/>
</dbReference>
<evidence type="ECO:0000313" key="2">
    <source>
        <dbReference type="EMBL" id="WQD80528.1"/>
    </source>
</evidence>